<dbReference type="HOGENOM" id="CLU_1446620_0_0_0"/>
<sequence>MKRWIRIFAPMVALALVVVAAIAALGNTNVQARRADPVSAVVVAQAQPQAPTVTVEPDEGSETPDAQEGPETPDAQEGPETPDAQEGPETPDADESAEAAALASKVAISEQQAVATALAANPGATMVKVSLDNENGVIVYSVALDNGADVKVDAITGQITSVDQAGAEEEGNDVEHVDETPTISVQP</sequence>
<dbReference type="Pfam" id="PF03413">
    <property type="entry name" value="PepSY"/>
    <property type="match status" value="1"/>
</dbReference>
<evidence type="ECO:0000256" key="2">
    <source>
        <dbReference type="SAM" id="SignalP"/>
    </source>
</evidence>
<organism evidence="4 5">
    <name type="scientific">Roseiflexus castenholzii (strain DSM 13941 / HLO8)</name>
    <dbReference type="NCBI Taxonomy" id="383372"/>
    <lineage>
        <taxon>Bacteria</taxon>
        <taxon>Bacillati</taxon>
        <taxon>Chloroflexota</taxon>
        <taxon>Chloroflexia</taxon>
        <taxon>Chloroflexales</taxon>
        <taxon>Roseiflexineae</taxon>
        <taxon>Roseiflexaceae</taxon>
        <taxon>Roseiflexus</taxon>
    </lineage>
</organism>
<evidence type="ECO:0000259" key="3">
    <source>
        <dbReference type="Pfam" id="PF03413"/>
    </source>
</evidence>
<reference evidence="4 5" key="1">
    <citation type="submission" date="2007-08" db="EMBL/GenBank/DDBJ databases">
        <title>Complete sequence of Roseiflexus castenholzii DSM 13941.</title>
        <authorList>
            <consortium name="US DOE Joint Genome Institute"/>
            <person name="Copeland A."/>
            <person name="Lucas S."/>
            <person name="Lapidus A."/>
            <person name="Barry K."/>
            <person name="Glavina del Rio T."/>
            <person name="Dalin E."/>
            <person name="Tice H."/>
            <person name="Pitluck S."/>
            <person name="Thompson L.S."/>
            <person name="Brettin T."/>
            <person name="Bruce D."/>
            <person name="Detter J.C."/>
            <person name="Han C."/>
            <person name="Tapia R."/>
            <person name="Schmutz J."/>
            <person name="Larimer F."/>
            <person name="Land M."/>
            <person name="Hauser L."/>
            <person name="Kyrpides N."/>
            <person name="Mikhailova N."/>
            <person name="Bryant D.A."/>
            <person name="Hanada S."/>
            <person name="Tsukatani Y."/>
            <person name="Richardson P."/>
        </authorList>
    </citation>
    <scope>NUCLEOTIDE SEQUENCE [LARGE SCALE GENOMIC DNA]</scope>
    <source>
        <strain evidence="5">DSM 13941 / HLO8</strain>
    </source>
</reference>
<feature type="domain" description="PepSY" evidence="3">
    <location>
        <begin position="107"/>
        <end position="162"/>
    </location>
</feature>
<dbReference type="eggNOG" id="COG3212">
    <property type="taxonomic scope" value="Bacteria"/>
</dbReference>
<feature type="compositionally biased region" description="Low complexity" evidence="1">
    <location>
        <begin position="46"/>
        <end position="55"/>
    </location>
</feature>
<evidence type="ECO:0000313" key="5">
    <source>
        <dbReference type="Proteomes" id="UP000000263"/>
    </source>
</evidence>
<dbReference type="AlphaFoldDB" id="A7NMA8"/>
<feature type="signal peptide" evidence="2">
    <location>
        <begin position="1"/>
        <end position="23"/>
    </location>
</feature>
<keyword evidence="2" id="KW-0732">Signal</keyword>
<feature type="chain" id="PRO_5002713205" evidence="2">
    <location>
        <begin position="24"/>
        <end position="187"/>
    </location>
</feature>
<dbReference type="KEGG" id="rca:Rcas_2594"/>
<feature type="region of interest" description="Disordered" evidence="1">
    <location>
        <begin position="163"/>
        <end position="187"/>
    </location>
</feature>
<accession>A7NMA8</accession>
<name>A7NMA8_ROSCS</name>
<keyword evidence="5" id="KW-1185">Reference proteome</keyword>
<gene>
    <name evidence="4" type="ordered locus">Rcas_2594</name>
</gene>
<dbReference type="RefSeq" id="WP_012121094.1">
    <property type="nucleotide sequence ID" value="NC_009767.1"/>
</dbReference>
<evidence type="ECO:0000313" key="4">
    <source>
        <dbReference type="EMBL" id="ABU58670.1"/>
    </source>
</evidence>
<proteinExistence type="predicted"/>
<dbReference type="InterPro" id="IPR025711">
    <property type="entry name" value="PepSY"/>
</dbReference>
<dbReference type="Proteomes" id="UP000000263">
    <property type="component" value="Chromosome"/>
</dbReference>
<feature type="region of interest" description="Disordered" evidence="1">
    <location>
        <begin position="46"/>
        <end position="98"/>
    </location>
</feature>
<evidence type="ECO:0000256" key="1">
    <source>
        <dbReference type="SAM" id="MobiDB-lite"/>
    </source>
</evidence>
<protein>
    <submittedName>
        <fullName evidence="4">Propeptide PepSY amd peptidase M4</fullName>
    </submittedName>
</protein>
<dbReference type="Gene3D" id="3.10.450.40">
    <property type="match status" value="1"/>
</dbReference>
<dbReference type="EMBL" id="CP000804">
    <property type="protein sequence ID" value="ABU58670.1"/>
    <property type="molecule type" value="Genomic_DNA"/>
</dbReference>
<dbReference type="OrthoDB" id="1919149at2"/>